<dbReference type="SMART" id="SM00906">
    <property type="entry name" value="Fungal_trans"/>
    <property type="match status" value="1"/>
</dbReference>
<dbReference type="AlphaFoldDB" id="A0A1B7MUD3"/>
<evidence type="ECO:0000256" key="3">
    <source>
        <dbReference type="ARBA" id="ARBA00023125"/>
    </source>
</evidence>
<dbReference type="CDD" id="cd00067">
    <property type="entry name" value="GAL4"/>
    <property type="match status" value="1"/>
</dbReference>
<dbReference type="PANTHER" id="PTHR46910">
    <property type="entry name" value="TRANSCRIPTION FACTOR PDR1"/>
    <property type="match status" value="1"/>
</dbReference>
<keyword evidence="8" id="KW-1185">Reference proteome</keyword>
<dbReference type="GO" id="GO:0000981">
    <property type="term" value="F:DNA-binding transcription factor activity, RNA polymerase II-specific"/>
    <property type="evidence" value="ECO:0007669"/>
    <property type="project" value="InterPro"/>
</dbReference>
<dbReference type="Proteomes" id="UP000092154">
    <property type="component" value="Unassembled WGS sequence"/>
</dbReference>
<evidence type="ECO:0000256" key="1">
    <source>
        <dbReference type="ARBA" id="ARBA00004123"/>
    </source>
</evidence>
<dbReference type="SMART" id="SM00066">
    <property type="entry name" value="GAL4"/>
    <property type="match status" value="1"/>
</dbReference>
<dbReference type="InterPro" id="IPR007219">
    <property type="entry name" value="XnlR_reg_dom"/>
</dbReference>
<dbReference type="InParanoid" id="A0A1B7MUD3"/>
<proteinExistence type="predicted"/>
<dbReference type="PROSITE" id="PS50048">
    <property type="entry name" value="ZN2_CY6_FUNGAL_2"/>
    <property type="match status" value="1"/>
</dbReference>
<dbReference type="CDD" id="cd12148">
    <property type="entry name" value="fungal_TF_MHR"/>
    <property type="match status" value="1"/>
</dbReference>
<keyword evidence="4" id="KW-0539">Nucleus</keyword>
<reference evidence="7 8" key="1">
    <citation type="submission" date="2016-06" db="EMBL/GenBank/DDBJ databases">
        <title>Comparative genomics of the ectomycorrhizal sister species Rhizopogon vinicolor and Rhizopogon vesiculosus (Basidiomycota: Boletales) reveals a divergence of the mating type B locus.</title>
        <authorList>
            <consortium name="DOE Joint Genome Institute"/>
            <person name="Mujic A.B."/>
            <person name="Kuo A."/>
            <person name="Tritt A."/>
            <person name="Lipzen A."/>
            <person name="Chen C."/>
            <person name="Johnson J."/>
            <person name="Sharma A."/>
            <person name="Barry K."/>
            <person name="Grigoriev I.V."/>
            <person name="Spatafora J.W."/>
        </authorList>
    </citation>
    <scope>NUCLEOTIDE SEQUENCE [LARGE SCALE GENOMIC DNA]</scope>
    <source>
        <strain evidence="7 8">AM-OR11-026</strain>
    </source>
</reference>
<dbReference type="Pfam" id="PF00172">
    <property type="entry name" value="Zn_clus"/>
    <property type="match status" value="1"/>
</dbReference>
<evidence type="ECO:0000256" key="2">
    <source>
        <dbReference type="ARBA" id="ARBA00022723"/>
    </source>
</evidence>
<organism evidence="7 8">
    <name type="scientific">Rhizopogon vinicolor AM-OR11-026</name>
    <dbReference type="NCBI Taxonomy" id="1314800"/>
    <lineage>
        <taxon>Eukaryota</taxon>
        <taxon>Fungi</taxon>
        <taxon>Dikarya</taxon>
        <taxon>Basidiomycota</taxon>
        <taxon>Agaricomycotina</taxon>
        <taxon>Agaricomycetes</taxon>
        <taxon>Agaricomycetidae</taxon>
        <taxon>Boletales</taxon>
        <taxon>Suillineae</taxon>
        <taxon>Rhizopogonaceae</taxon>
        <taxon>Rhizopogon</taxon>
    </lineage>
</organism>
<protein>
    <recommendedName>
        <fullName evidence="6">Zn(2)-C6 fungal-type domain-containing protein</fullName>
    </recommendedName>
</protein>
<dbReference type="PANTHER" id="PTHR46910:SF3">
    <property type="entry name" value="HALOTOLERANCE PROTEIN 9-RELATED"/>
    <property type="match status" value="1"/>
</dbReference>
<evidence type="ECO:0000256" key="4">
    <source>
        <dbReference type="ARBA" id="ARBA00023242"/>
    </source>
</evidence>
<dbReference type="InterPro" id="IPR001138">
    <property type="entry name" value="Zn2Cys6_DnaBD"/>
</dbReference>
<evidence type="ECO:0000313" key="7">
    <source>
        <dbReference type="EMBL" id="OAX36233.1"/>
    </source>
</evidence>
<feature type="region of interest" description="Disordered" evidence="5">
    <location>
        <begin position="1"/>
        <end position="54"/>
    </location>
</feature>
<dbReference type="InterPro" id="IPR036864">
    <property type="entry name" value="Zn2-C6_fun-type_DNA-bd_sf"/>
</dbReference>
<feature type="region of interest" description="Disordered" evidence="5">
    <location>
        <begin position="807"/>
        <end position="832"/>
    </location>
</feature>
<keyword evidence="2" id="KW-0479">Metal-binding</keyword>
<feature type="region of interest" description="Disordered" evidence="5">
    <location>
        <begin position="136"/>
        <end position="174"/>
    </location>
</feature>
<keyword evidence="3" id="KW-0238">DNA-binding</keyword>
<evidence type="ECO:0000313" key="8">
    <source>
        <dbReference type="Proteomes" id="UP000092154"/>
    </source>
</evidence>
<dbReference type="InterPro" id="IPR050987">
    <property type="entry name" value="AtrR-like"/>
</dbReference>
<dbReference type="STRING" id="1314800.A0A1B7MUD3"/>
<dbReference type="Pfam" id="PF04082">
    <property type="entry name" value="Fungal_trans"/>
    <property type="match status" value="1"/>
</dbReference>
<evidence type="ECO:0000259" key="6">
    <source>
        <dbReference type="PROSITE" id="PS50048"/>
    </source>
</evidence>
<dbReference type="OrthoDB" id="4064873at2759"/>
<name>A0A1B7MUD3_9AGAM</name>
<evidence type="ECO:0000256" key="5">
    <source>
        <dbReference type="SAM" id="MobiDB-lite"/>
    </source>
</evidence>
<feature type="domain" description="Zn(2)-C6 fungal-type" evidence="6">
    <location>
        <begin position="55"/>
        <end position="85"/>
    </location>
</feature>
<feature type="compositionally biased region" description="Pro residues" evidence="5">
    <location>
        <begin position="159"/>
        <end position="174"/>
    </location>
</feature>
<sequence length="883" mass="98279">MDPNQQQQQQLQQPNQPHQQQAPSTSKKRGRKADTNSDDAGSPSEPRRLRRSHEACARCRSKKIKCDSKHPKCTACATAGVPCQQEDRHRQTLTLRGHTEFIERQIAQCDALLKRHIPDFNLANLDDICPPDFTQPSQPFPRQNCPPPGAIYGPHFVHPGPPPQPQSPPVPPPVTAATANVEVKGQDLQSLDISSTRVCFFCCQSLAKSFGVHPLIVNDTHLDSDDKEDLAVGSNGLTSGRDRGITEESVPRDLSKWITVPVATSSVGGSSVVSSTLTLWMPKDRTLVNKIVDVYFNHLNVHRPVFFRSDFERKLDALYDGENMQHDPGYICSMYLILALGTLSQLSHQGSLMDKDKKMPSDSPTNTKKLLPTVWPEHDEFFERALAVGPHLRVTISSLQSLILLQWYLYTERLVGSLVHLSIELGLHHDPTAQPNTFTDEECQLRIRLWGIVMVHDRGTSILLGRPLAIAPYDSNTPHPTHGLKGQRADFSEYFLLSHPIAEMQADIIKSLYAPSRQSADTIMRHASRIIKSMLEFRRQLPDSYKWYFGGTEEWPLERRQKLVQDITEDQGLTLLKFGISRILLLRALFSLKELDYNHRSKALVDAIVTSHNIIIVHNQLIRFPDIAFFVSPIPLHIAAMVILYGHMSHCERLSRQEMIEDVWMALDMLPRFRWRWERKDLNGGHPLISKLAEKVLNVNLRAVGPTKDPVLLSELDWDTDSPGMLASPALAAQPQLRVHPGTPTMSHTPYSSGGGMGPGVYGPLPRGAVANTNPIKGIQGSMGTTQDKLAEVPTGLFYPFYPENQMTTGPTVSGPHDDGAANGDAQDPPGYGHLLAAAAQPNGTYGCQPSSETYMLEEIVPVQGNQVWMNVSQRSVSYGHQG</sequence>
<feature type="compositionally biased region" description="Low complexity" evidence="5">
    <location>
        <begin position="1"/>
        <end position="21"/>
    </location>
</feature>
<dbReference type="SUPFAM" id="SSF57701">
    <property type="entry name" value="Zn2/Cys6 DNA-binding domain"/>
    <property type="match status" value="1"/>
</dbReference>
<accession>A0A1B7MUD3</accession>
<dbReference type="GO" id="GO:0006351">
    <property type="term" value="P:DNA-templated transcription"/>
    <property type="evidence" value="ECO:0007669"/>
    <property type="project" value="InterPro"/>
</dbReference>
<dbReference type="GO" id="GO:0003677">
    <property type="term" value="F:DNA binding"/>
    <property type="evidence" value="ECO:0007669"/>
    <property type="project" value="UniProtKB-KW"/>
</dbReference>
<dbReference type="EMBL" id="KV448432">
    <property type="protein sequence ID" value="OAX36233.1"/>
    <property type="molecule type" value="Genomic_DNA"/>
</dbReference>
<dbReference type="GO" id="GO:0005634">
    <property type="term" value="C:nucleus"/>
    <property type="evidence" value="ECO:0007669"/>
    <property type="project" value="UniProtKB-SubCell"/>
</dbReference>
<dbReference type="PROSITE" id="PS00463">
    <property type="entry name" value="ZN2_CY6_FUNGAL_1"/>
    <property type="match status" value="1"/>
</dbReference>
<dbReference type="GO" id="GO:0008270">
    <property type="term" value="F:zinc ion binding"/>
    <property type="evidence" value="ECO:0007669"/>
    <property type="project" value="InterPro"/>
</dbReference>
<dbReference type="Gene3D" id="4.10.240.10">
    <property type="entry name" value="Zn(2)-C6 fungal-type DNA-binding domain"/>
    <property type="match status" value="1"/>
</dbReference>
<gene>
    <name evidence="7" type="ORF">K503DRAFT_772727</name>
</gene>
<comment type="subcellular location">
    <subcellularLocation>
        <location evidence="1">Nucleus</location>
    </subcellularLocation>
</comment>